<dbReference type="Gene3D" id="2.40.170.20">
    <property type="entry name" value="TonB-dependent receptor, beta-barrel domain"/>
    <property type="match status" value="1"/>
</dbReference>
<evidence type="ECO:0000256" key="9">
    <source>
        <dbReference type="SAM" id="SignalP"/>
    </source>
</evidence>
<dbReference type="OrthoDB" id="9803050at2"/>
<comment type="caution">
    <text evidence="11">The sequence shown here is derived from an EMBL/GenBank/DDBJ whole genome shotgun (WGS) entry which is preliminary data.</text>
</comment>
<dbReference type="Pfam" id="PF07715">
    <property type="entry name" value="Plug"/>
    <property type="match status" value="1"/>
</dbReference>
<dbReference type="PROSITE" id="PS52016">
    <property type="entry name" value="TONB_DEPENDENT_REC_3"/>
    <property type="match status" value="1"/>
</dbReference>
<sequence length="784" mass="88007">MNRLASLSIALFSSTLAFSQSDVSVSGTITDATTGESIIGASVRDLDGEGAAASNPYGFYSLKIGPGSHRIVVSYLGFRNDTLLVRSGDVDIQHNFRLIPSAKQIDEVVVTETRDNDNITNTEMSVTTLSSKEIQKIPQLLGETDVIRSLTLLPGVTTVGEGASGFNVRGGNVDQNLILLDEAPVFNSSHLFGFFSVFNADAVKDVKLYKGGIPSVYGGRLSSVLDVRQKEGNNQEFAGNGGIGLLSSRLTLEGPIIKDKMSFMVAGRRSYLDIFLPLSPNEDIASTKLYFYDLNAKINYKINDRNRVFLSAYYGRDVLGFSELFDFGWGNLTTTARWNYIVSDDFFMNVTGVYSDYTYNIGTPEDQATSFNLDSRIRNYIGNMNFTWYANNNHTVDFGINTTTYVFYPGEITGIVETSLQNEQAFEAAAFIADEWKINEFFTISAGLRYSGMVNYGPRTVLDYEDGAPILNDSTVVGSTTYDNNEVIASYFDINGFEPRLAVNYTIDETQSLKLSYNRTRQYIHLISNTTSPTPVDVWRPSGKYIEPAMADQVAIGYFRNLMDNKIKFSVEAYYKQFYNLVDYKDGADLIFQDNIEKELLFGDGRAYGLEFMIEKKSGWLTGWVSYTLARTERKVEGEFRATRINGGDWYPANFDKPHDLSIVLNAQLSDKWDIGLNFAYQTGRPVTYPDALSEYQGIFYPVYSNRNGARIPDYHRLDLSATYVLESTKYWEQSLSFGIYNVYGRNNPYSIFFRQDVETAQPQAVQLSIFAAPIPFITYNFSF</sequence>
<keyword evidence="4 8" id="KW-0812">Transmembrane</keyword>
<evidence type="ECO:0000256" key="8">
    <source>
        <dbReference type="PROSITE-ProRule" id="PRU01360"/>
    </source>
</evidence>
<dbReference type="EMBL" id="WBVO01000002">
    <property type="protein sequence ID" value="KAB2814092.1"/>
    <property type="molecule type" value="Genomic_DNA"/>
</dbReference>
<dbReference type="Pfam" id="PF13715">
    <property type="entry name" value="CarbopepD_reg_2"/>
    <property type="match status" value="1"/>
</dbReference>
<dbReference type="GO" id="GO:0015344">
    <property type="term" value="F:siderophore uptake transmembrane transporter activity"/>
    <property type="evidence" value="ECO:0007669"/>
    <property type="project" value="TreeGrafter"/>
</dbReference>
<proteinExistence type="inferred from homology"/>
<organism evidence="11 12">
    <name type="scientific">Phaeocystidibacter luteus</name>
    <dbReference type="NCBI Taxonomy" id="911197"/>
    <lineage>
        <taxon>Bacteria</taxon>
        <taxon>Pseudomonadati</taxon>
        <taxon>Bacteroidota</taxon>
        <taxon>Flavobacteriia</taxon>
        <taxon>Flavobacteriales</taxon>
        <taxon>Phaeocystidibacteraceae</taxon>
        <taxon>Phaeocystidibacter</taxon>
    </lineage>
</organism>
<evidence type="ECO:0000256" key="6">
    <source>
        <dbReference type="ARBA" id="ARBA00023136"/>
    </source>
</evidence>
<comment type="similarity">
    <text evidence="8">Belongs to the TonB-dependent receptor family.</text>
</comment>
<keyword evidence="3 8" id="KW-1134">Transmembrane beta strand</keyword>
<dbReference type="PANTHER" id="PTHR30069">
    <property type="entry name" value="TONB-DEPENDENT OUTER MEMBRANE RECEPTOR"/>
    <property type="match status" value="1"/>
</dbReference>
<dbReference type="InterPro" id="IPR037066">
    <property type="entry name" value="Plug_dom_sf"/>
</dbReference>
<dbReference type="PANTHER" id="PTHR30069:SF29">
    <property type="entry name" value="HEMOGLOBIN AND HEMOGLOBIN-HAPTOGLOBIN-BINDING PROTEIN 1-RELATED"/>
    <property type="match status" value="1"/>
</dbReference>
<comment type="subcellular location">
    <subcellularLocation>
        <location evidence="1 8">Cell outer membrane</location>
        <topology evidence="1 8">Multi-pass membrane protein</topology>
    </subcellularLocation>
</comment>
<dbReference type="InterPro" id="IPR039426">
    <property type="entry name" value="TonB-dep_rcpt-like"/>
</dbReference>
<evidence type="ECO:0000313" key="11">
    <source>
        <dbReference type="EMBL" id="KAB2814092.1"/>
    </source>
</evidence>
<keyword evidence="6 8" id="KW-0472">Membrane</keyword>
<dbReference type="Proteomes" id="UP000468650">
    <property type="component" value="Unassembled WGS sequence"/>
</dbReference>
<keyword evidence="2 8" id="KW-0813">Transport</keyword>
<feature type="signal peptide" evidence="9">
    <location>
        <begin position="1"/>
        <end position="19"/>
    </location>
</feature>
<evidence type="ECO:0000256" key="3">
    <source>
        <dbReference type="ARBA" id="ARBA00022452"/>
    </source>
</evidence>
<evidence type="ECO:0000313" key="12">
    <source>
        <dbReference type="Proteomes" id="UP000468650"/>
    </source>
</evidence>
<evidence type="ECO:0000256" key="5">
    <source>
        <dbReference type="ARBA" id="ARBA00022729"/>
    </source>
</evidence>
<dbReference type="Gene3D" id="2.60.40.1120">
    <property type="entry name" value="Carboxypeptidase-like, regulatory domain"/>
    <property type="match status" value="1"/>
</dbReference>
<evidence type="ECO:0000256" key="2">
    <source>
        <dbReference type="ARBA" id="ARBA00022448"/>
    </source>
</evidence>
<feature type="domain" description="TonB-dependent receptor plug" evidence="10">
    <location>
        <begin position="121"/>
        <end position="220"/>
    </location>
</feature>
<evidence type="ECO:0000259" key="10">
    <source>
        <dbReference type="Pfam" id="PF07715"/>
    </source>
</evidence>
<dbReference type="Gene3D" id="2.170.130.10">
    <property type="entry name" value="TonB-dependent receptor, plug domain"/>
    <property type="match status" value="1"/>
</dbReference>
<name>A0A6N6RIE9_9FLAO</name>
<dbReference type="SUPFAM" id="SSF56935">
    <property type="entry name" value="Porins"/>
    <property type="match status" value="1"/>
</dbReference>
<protein>
    <submittedName>
        <fullName evidence="11">TonB-dependent receptor</fullName>
    </submittedName>
</protein>
<feature type="chain" id="PRO_5026765433" evidence="9">
    <location>
        <begin position="20"/>
        <end position="784"/>
    </location>
</feature>
<dbReference type="InterPro" id="IPR036942">
    <property type="entry name" value="Beta-barrel_TonB_sf"/>
</dbReference>
<evidence type="ECO:0000256" key="1">
    <source>
        <dbReference type="ARBA" id="ARBA00004571"/>
    </source>
</evidence>
<accession>A0A6N6RIE9</accession>
<reference evidence="11 12" key="1">
    <citation type="submission" date="2019-09" db="EMBL/GenBank/DDBJ databases">
        <title>Genomes of family Cryomorphaceae.</title>
        <authorList>
            <person name="Bowman J.P."/>
        </authorList>
    </citation>
    <scope>NUCLEOTIDE SEQUENCE [LARGE SCALE GENOMIC DNA]</scope>
    <source>
        <strain evidence="11 12">LMG 25704</strain>
    </source>
</reference>
<keyword evidence="7 8" id="KW-0998">Cell outer membrane</keyword>
<dbReference type="RefSeq" id="WP_151666760.1">
    <property type="nucleotide sequence ID" value="NZ_WBVO01000002.1"/>
</dbReference>
<keyword evidence="5 9" id="KW-0732">Signal</keyword>
<dbReference type="AlphaFoldDB" id="A0A6N6RIE9"/>
<dbReference type="GO" id="GO:0044718">
    <property type="term" value="P:siderophore transmembrane transport"/>
    <property type="evidence" value="ECO:0007669"/>
    <property type="project" value="TreeGrafter"/>
</dbReference>
<keyword evidence="12" id="KW-1185">Reference proteome</keyword>
<dbReference type="InterPro" id="IPR012910">
    <property type="entry name" value="Plug_dom"/>
</dbReference>
<dbReference type="SUPFAM" id="SSF49464">
    <property type="entry name" value="Carboxypeptidase regulatory domain-like"/>
    <property type="match status" value="1"/>
</dbReference>
<evidence type="ECO:0000256" key="7">
    <source>
        <dbReference type="ARBA" id="ARBA00023237"/>
    </source>
</evidence>
<dbReference type="GO" id="GO:0009279">
    <property type="term" value="C:cell outer membrane"/>
    <property type="evidence" value="ECO:0007669"/>
    <property type="project" value="UniProtKB-SubCell"/>
</dbReference>
<gene>
    <name evidence="11" type="ORF">F8C67_05260</name>
</gene>
<evidence type="ECO:0000256" key="4">
    <source>
        <dbReference type="ARBA" id="ARBA00022692"/>
    </source>
</evidence>
<keyword evidence="11" id="KW-0675">Receptor</keyword>
<dbReference type="InterPro" id="IPR008969">
    <property type="entry name" value="CarboxyPept-like_regulatory"/>
</dbReference>